<reference evidence="1" key="1">
    <citation type="submission" date="2017-09" db="EMBL/GenBank/DDBJ databases">
        <title>Contemporary evolution of a Lepidopteran species, Heliothis virescens, in response to modern agricultural practices.</title>
        <authorList>
            <person name="Fritz M.L."/>
            <person name="Deyonke A.M."/>
            <person name="Papanicolaou A."/>
            <person name="Micinski S."/>
            <person name="Westbrook J."/>
            <person name="Gould F."/>
        </authorList>
    </citation>
    <scope>NUCLEOTIDE SEQUENCE [LARGE SCALE GENOMIC DNA]</scope>
    <source>
        <strain evidence="1">HvINT-</strain>
        <tissue evidence="1">Whole body</tissue>
    </source>
</reference>
<accession>A0A2A4J4I2</accession>
<evidence type="ECO:0000313" key="1">
    <source>
        <dbReference type="EMBL" id="PCG66578.1"/>
    </source>
</evidence>
<proteinExistence type="predicted"/>
<comment type="caution">
    <text evidence="1">The sequence shown here is derived from an EMBL/GenBank/DDBJ whole genome shotgun (WGS) entry which is preliminary data.</text>
</comment>
<dbReference type="AlphaFoldDB" id="A0A2A4J4I2"/>
<organism evidence="1">
    <name type="scientific">Heliothis virescens</name>
    <name type="common">Tobacco budworm moth</name>
    <dbReference type="NCBI Taxonomy" id="7102"/>
    <lineage>
        <taxon>Eukaryota</taxon>
        <taxon>Metazoa</taxon>
        <taxon>Ecdysozoa</taxon>
        <taxon>Arthropoda</taxon>
        <taxon>Hexapoda</taxon>
        <taxon>Insecta</taxon>
        <taxon>Pterygota</taxon>
        <taxon>Neoptera</taxon>
        <taxon>Endopterygota</taxon>
        <taxon>Lepidoptera</taxon>
        <taxon>Glossata</taxon>
        <taxon>Ditrysia</taxon>
        <taxon>Noctuoidea</taxon>
        <taxon>Noctuidae</taxon>
        <taxon>Heliothinae</taxon>
        <taxon>Heliothis</taxon>
    </lineage>
</organism>
<protein>
    <submittedName>
        <fullName evidence="1">Uncharacterized protein</fullName>
    </submittedName>
</protein>
<name>A0A2A4J4I2_HELVI</name>
<sequence length="98" mass="11096">MDLPGTDAILKSIKEAYRDINSVVETLPEDIRPENVITFDDIIGISALRRGPSIEELKNLLRKRLDDLADETDPNIVHPSKLFRQSRAIVRERGSKVT</sequence>
<dbReference type="EMBL" id="NWSH01003313">
    <property type="protein sequence ID" value="PCG66578.1"/>
    <property type="molecule type" value="Genomic_DNA"/>
</dbReference>
<gene>
    <name evidence="1" type="ORF">B5V51_7526</name>
</gene>